<reference evidence="6" key="1">
    <citation type="journal article" date="2022" name="New Phytol.">
        <title>Evolutionary transition to the ectomycorrhizal habit in the genomes of a hyperdiverse lineage of mushroom-forming fungi.</title>
        <authorList>
            <person name="Looney B."/>
            <person name="Miyauchi S."/>
            <person name="Morin E."/>
            <person name="Drula E."/>
            <person name="Courty P.E."/>
            <person name="Kohler A."/>
            <person name="Kuo A."/>
            <person name="LaButti K."/>
            <person name="Pangilinan J."/>
            <person name="Lipzen A."/>
            <person name="Riley R."/>
            <person name="Andreopoulos W."/>
            <person name="He G."/>
            <person name="Johnson J."/>
            <person name="Nolan M."/>
            <person name="Tritt A."/>
            <person name="Barry K.W."/>
            <person name="Grigoriev I.V."/>
            <person name="Nagy L.G."/>
            <person name="Hibbett D."/>
            <person name="Henrissat B."/>
            <person name="Matheny P.B."/>
            <person name="Labbe J."/>
            <person name="Martin F.M."/>
        </authorList>
    </citation>
    <scope>NUCLEOTIDE SEQUENCE</scope>
    <source>
        <strain evidence="6">BPL690</strain>
    </source>
</reference>
<organism evidence="6 7">
    <name type="scientific">Multifurca ochricompacta</name>
    <dbReference type="NCBI Taxonomy" id="376703"/>
    <lineage>
        <taxon>Eukaryota</taxon>
        <taxon>Fungi</taxon>
        <taxon>Dikarya</taxon>
        <taxon>Basidiomycota</taxon>
        <taxon>Agaricomycotina</taxon>
        <taxon>Agaricomycetes</taxon>
        <taxon>Russulales</taxon>
        <taxon>Russulaceae</taxon>
        <taxon>Multifurca</taxon>
    </lineage>
</organism>
<gene>
    <name evidence="6" type="ORF">B0F90DRAFT_1822016</name>
</gene>
<dbReference type="GO" id="GO:0006412">
    <property type="term" value="P:translation"/>
    <property type="evidence" value="ECO:0007669"/>
    <property type="project" value="InterPro"/>
</dbReference>
<dbReference type="Gene3D" id="3.30.1390.20">
    <property type="entry name" value="Ribosomal protein L30, ferredoxin-like fold domain"/>
    <property type="match status" value="1"/>
</dbReference>
<keyword evidence="3" id="KW-0687">Ribonucleoprotein</keyword>
<dbReference type="EMBL" id="WTXG01000094">
    <property type="protein sequence ID" value="KAI0293498.1"/>
    <property type="molecule type" value="Genomic_DNA"/>
</dbReference>
<keyword evidence="2" id="KW-0689">Ribosomal protein</keyword>
<dbReference type="InterPro" id="IPR018038">
    <property type="entry name" value="Ribosomal_uL30_CS"/>
</dbReference>
<dbReference type="SUPFAM" id="SSF55129">
    <property type="entry name" value="Ribosomal protein L30p/L7e"/>
    <property type="match status" value="1"/>
</dbReference>
<evidence type="ECO:0000256" key="3">
    <source>
        <dbReference type="ARBA" id="ARBA00023274"/>
    </source>
</evidence>
<protein>
    <recommendedName>
        <fullName evidence="4">Large ribosomal subunit protein uL30m</fullName>
    </recommendedName>
</protein>
<dbReference type="GO" id="GO:0003735">
    <property type="term" value="F:structural constituent of ribosome"/>
    <property type="evidence" value="ECO:0007669"/>
    <property type="project" value="InterPro"/>
</dbReference>
<feature type="domain" description="Large ribosomal subunit protein uL30-like ferredoxin-like fold" evidence="5">
    <location>
        <begin position="58"/>
        <end position="108"/>
    </location>
</feature>
<comment type="similarity">
    <text evidence="1">Belongs to the universal ribosomal protein uL30 family.</text>
</comment>
<name>A0AAD4LXH7_9AGAM</name>
<evidence type="ECO:0000256" key="2">
    <source>
        <dbReference type="ARBA" id="ARBA00022980"/>
    </source>
</evidence>
<comment type="caution">
    <text evidence="6">The sequence shown here is derived from an EMBL/GenBank/DDBJ whole genome shotgun (WGS) entry which is preliminary data.</text>
</comment>
<dbReference type="CDD" id="cd01658">
    <property type="entry name" value="Ribosomal_L30"/>
    <property type="match status" value="1"/>
</dbReference>
<evidence type="ECO:0000256" key="4">
    <source>
        <dbReference type="ARBA" id="ARBA00035281"/>
    </source>
</evidence>
<keyword evidence="7" id="KW-1185">Reference proteome</keyword>
<sequence length="149" mass="16041">MTHTLIVSQSIFNREILVNTLRTVQMRAAHNGTAASRTVAALPTFSVASSTPGPDTHYRITLRRSGISLGRLVQGTLAALGLRRRMQTVYHLHTPETAGMILAVKELVDVQNVPASAVRTAGQQRAERKAPRGFTVVGTKIGTGILGHH</sequence>
<dbReference type="PROSITE" id="PS00634">
    <property type="entry name" value="RIBOSOMAL_L30"/>
    <property type="match status" value="1"/>
</dbReference>
<dbReference type="Proteomes" id="UP001203297">
    <property type="component" value="Unassembled WGS sequence"/>
</dbReference>
<dbReference type="InterPro" id="IPR005996">
    <property type="entry name" value="Ribosomal_uL30_bac-type"/>
</dbReference>
<evidence type="ECO:0000313" key="7">
    <source>
        <dbReference type="Proteomes" id="UP001203297"/>
    </source>
</evidence>
<dbReference type="PANTHER" id="PTHR15892">
    <property type="entry name" value="MITOCHONDRIAL RIBOSOMAL PROTEIN L30"/>
    <property type="match status" value="1"/>
</dbReference>
<dbReference type="PANTHER" id="PTHR15892:SF2">
    <property type="entry name" value="LARGE RIBOSOMAL SUBUNIT PROTEIN UL30M"/>
    <property type="match status" value="1"/>
</dbReference>
<accession>A0AAD4LXH7</accession>
<evidence type="ECO:0000313" key="6">
    <source>
        <dbReference type="EMBL" id="KAI0293498.1"/>
    </source>
</evidence>
<dbReference type="InterPro" id="IPR016082">
    <property type="entry name" value="Ribosomal_uL30_ferredoxin-like"/>
</dbReference>
<dbReference type="AlphaFoldDB" id="A0AAD4LXH7"/>
<evidence type="ECO:0000256" key="1">
    <source>
        <dbReference type="ARBA" id="ARBA00007594"/>
    </source>
</evidence>
<dbReference type="GO" id="GO:0015934">
    <property type="term" value="C:large ribosomal subunit"/>
    <property type="evidence" value="ECO:0007669"/>
    <property type="project" value="InterPro"/>
</dbReference>
<dbReference type="InterPro" id="IPR036919">
    <property type="entry name" value="Ribo_uL30_ferredoxin-like_sf"/>
</dbReference>
<dbReference type="Pfam" id="PF00327">
    <property type="entry name" value="Ribosomal_L30"/>
    <property type="match status" value="1"/>
</dbReference>
<dbReference type="GO" id="GO:0005739">
    <property type="term" value="C:mitochondrion"/>
    <property type="evidence" value="ECO:0007669"/>
    <property type="project" value="TreeGrafter"/>
</dbReference>
<proteinExistence type="inferred from homology"/>
<evidence type="ECO:0000259" key="5">
    <source>
        <dbReference type="Pfam" id="PF00327"/>
    </source>
</evidence>